<sequence>MKSLVFPLMLLLSGCVSLPPEMKLLGERNLLHVAPKDEYALMHPEWGYAQTPQKVAVRGLTPMTAKISSTKRMTSPMKTENYDSLESFLMNNGIDYEVLPGNHVMVKVKDMIKFNTGSARVSPESKRWLEQVGHYIANQPGIDIVINGHTDNTGTPTYNDKLSEMRADAVKNTLMSSSVMRDSIYTRGFGEYVPECSNQTRMGKACNRRVEVMFIVSN</sequence>
<dbReference type="PROSITE" id="PS51123">
    <property type="entry name" value="OMPA_2"/>
    <property type="match status" value="1"/>
</dbReference>
<dbReference type="PROSITE" id="PS51257">
    <property type="entry name" value="PROKAR_LIPOPROTEIN"/>
    <property type="match status" value="1"/>
</dbReference>
<feature type="domain" description="OmpA-like" evidence="5">
    <location>
        <begin position="101"/>
        <end position="218"/>
    </location>
</feature>
<comment type="subcellular location">
    <subcellularLocation>
        <location evidence="1">Cell outer membrane</location>
    </subcellularLocation>
</comment>
<protein>
    <submittedName>
        <fullName evidence="6">Outer membrane protein OmpA</fullName>
    </submittedName>
</protein>
<dbReference type="CDD" id="cd07185">
    <property type="entry name" value="OmpA_C-like"/>
    <property type="match status" value="1"/>
</dbReference>
<dbReference type="PANTHER" id="PTHR30329:SF21">
    <property type="entry name" value="LIPOPROTEIN YIAD-RELATED"/>
    <property type="match status" value="1"/>
</dbReference>
<dbReference type="OrthoDB" id="9782229at2"/>
<dbReference type="Proteomes" id="UP000198854">
    <property type="component" value="Unassembled WGS sequence"/>
</dbReference>
<evidence type="ECO:0000313" key="7">
    <source>
        <dbReference type="Proteomes" id="UP000198854"/>
    </source>
</evidence>
<dbReference type="InterPro" id="IPR036737">
    <property type="entry name" value="OmpA-like_sf"/>
</dbReference>
<dbReference type="RefSeq" id="WP_093279185.1">
    <property type="nucleotide sequence ID" value="NZ_FNDD01000040.1"/>
</dbReference>
<dbReference type="InterPro" id="IPR050330">
    <property type="entry name" value="Bact_OuterMem_StrucFunc"/>
</dbReference>
<dbReference type="Gene3D" id="3.30.1330.60">
    <property type="entry name" value="OmpA-like domain"/>
    <property type="match status" value="1"/>
</dbReference>
<reference evidence="7" key="1">
    <citation type="submission" date="2016-10" db="EMBL/GenBank/DDBJ databases">
        <authorList>
            <person name="Varghese N."/>
            <person name="Submissions S."/>
        </authorList>
    </citation>
    <scope>NUCLEOTIDE SEQUENCE [LARGE SCALE GENOMIC DNA]</scope>
    <source>
        <strain evidence="7">CGMCC 1.10228</strain>
    </source>
</reference>
<dbReference type="Pfam" id="PF00691">
    <property type="entry name" value="OmpA"/>
    <property type="match status" value="1"/>
</dbReference>
<dbReference type="PRINTS" id="PR01021">
    <property type="entry name" value="OMPADOMAIN"/>
</dbReference>
<dbReference type="AlphaFoldDB" id="A0A1G8GST3"/>
<keyword evidence="3" id="KW-0998">Cell outer membrane</keyword>
<evidence type="ECO:0000256" key="2">
    <source>
        <dbReference type="ARBA" id="ARBA00023136"/>
    </source>
</evidence>
<keyword evidence="2 4" id="KW-0472">Membrane</keyword>
<accession>A0A1G8GST3</accession>
<dbReference type="EMBL" id="FNDD01000040">
    <property type="protein sequence ID" value="SDH97488.1"/>
    <property type="molecule type" value="Genomic_DNA"/>
</dbReference>
<organism evidence="6 7">
    <name type="scientific">Vibrio xiamenensis</name>
    <dbReference type="NCBI Taxonomy" id="861298"/>
    <lineage>
        <taxon>Bacteria</taxon>
        <taxon>Pseudomonadati</taxon>
        <taxon>Pseudomonadota</taxon>
        <taxon>Gammaproteobacteria</taxon>
        <taxon>Vibrionales</taxon>
        <taxon>Vibrionaceae</taxon>
        <taxon>Vibrio</taxon>
    </lineage>
</organism>
<dbReference type="SUPFAM" id="SSF103088">
    <property type="entry name" value="OmpA-like"/>
    <property type="match status" value="1"/>
</dbReference>
<keyword evidence="7" id="KW-1185">Reference proteome</keyword>
<dbReference type="STRING" id="861298.SAMN04488136_14034"/>
<proteinExistence type="predicted"/>
<gene>
    <name evidence="6" type="ORF">SAMN04488136_14034</name>
</gene>
<evidence type="ECO:0000259" key="5">
    <source>
        <dbReference type="PROSITE" id="PS51123"/>
    </source>
</evidence>
<dbReference type="PANTHER" id="PTHR30329">
    <property type="entry name" value="STATOR ELEMENT OF FLAGELLAR MOTOR COMPLEX"/>
    <property type="match status" value="1"/>
</dbReference>
<dbReference type="GO" id="GO:0009279">
    <property type="term" value="C:cell outer membrane"/>
    <property type="evidence" value="ECO:0007669"/>
    <property type="project" value="UniProtKB-SubCell"/>
</dbReference>
<evidence type="ECO:0000256" key="1">
    <source>
        <dbReference type="ARBA" id="ARBA00004442"/>
    </source>
</evidence>
<evidence type="ECO:0000256" key="3">
    <source>
        <dbReference type="ARBA" id="ARBA00023237"/>
    </source>
</evidence>
<evidence type="ECO:0000313" key="6">
    <source>
        <dbReference type="EMBL" id="SDH97488.1"/>
    </source>
</evidence>
<name>A0A1G8GST3_9VIBR</name>
<dbReference type="InterPro" id="IPR006665">
    <property type="entry name" value="OmpA-like"/>
</dbReference>
<dbReference type="InterPro" id="IPR006664">
    <property type="entry name" value="OMP_bac"/>
</dbReference>
<evidence type="ECO:0000256" key="4">
    <source>
        <dbReference type="PROSITE-ProRule" id="PRU00473"/>
    </source>
</evidence>